<feature type="compositionally biased region" description="Acidic residues" evidence="7">
    <location>
        <begin position="649"/>
        <end position="659"/>
    </location>
</feature>
<protein>
    <submittedName>
        <fullName evidence="9">tRNA (Guanine-N(7)-)-methyltransferase subunit TRM82</fullName>
    </submittedName>
</protein>
<name>A0ABQ8U8L1_9EUKA</name>
<dbReference type="PROSITE" id="PS50082">
    <property type="entry name" value="WD_REPEATS_2"/>
    <property type="match status" value="2"/>
</dbReference>
<feature type="repeat" description="WD" evidence="6">
    <location>
        <begin position="41"/>
        <end position="72"/>
    </location>
</feature>
<evidence type="ECO:0000313" key="10">
    <source>
        <dbReference type="Proteomes" id="UP001141327"/>
    </source>
</evidence>
<dbReference type="Gene3D" id="2.130.10.10">
    <property type="entry name" value="YVTN repeat-like/Quinoprotein amine dehydrogenase"/>
    <property type="match status" value="2"/>
</dbReference>
<organism evidence="9 10">
    <name type="scientific">Paratrimastix pyriformis</name>
    <dbReference type="NCBI Taxonomy" id="342808"/>
    <lineage>
        <taxon>Eukaryota</taxon>
        <taxon>Metamonada</taxon>
        <taxon>Preaxostyla</taxon>
        <taxon>Paratrimastigidae</taxon>
        <taxon>Paratrimastix</taxon>
    </lineage>
</organism>
<feature type="compositionally biased region" description="Low complexity" evidence="7">
    <location>
        <begin position="401"/>
        <end position="418"/>
    </location>
</feature>
<dbReference type="InterPro" id="IPR015943">
    <property type="entry name" value="WD40/YVTN_repeat-like_dom_sf"/>
</dbReference>
<evidence type="ECO:0000256" key="4">
    <source>
        <dbReference type="ARBA" id="ARBA00022737"/>
    </source>
</evidence>
<keyword evidence="2 6" id="KW-0853">WD repeat</keyword>
<accession>A0ABQ8U8L1</accession>
<feature type="region of interest" description="Disordered" evidence="7">
    <location>
        <begin position="576"/>
        <end position="668"/>
    </location>
</feature>
<feature type="region of interest" description="Disordered" evidence="7">
    <location>
        <begin position="449"/>
        <end position="490"/>
    </location>
</feature>
<evidence type="ECO:0000256" key="7">
    <source>
        <dbReference type="SAM" id="MobiDB-lite"/>
    </source>
</evidence>
<dbReference type="Proteomes" id="UP001141327">
    <property type="component" value="Unassembled WGS sequence"/>
</dbReference>
<dbReference type="PROSITE" id="PS50294">
    <property type="entry name" value="WD_REPEATS_REGION"/>
    <property type="match status" value="1"/>
</dbReference>
<dbReference type="InterPro" id="IPR036322">
    <property type="entry name" value="WD40_repeat_dom_sf"/>
</dbReference>
<evidence type="ECO:0000256" key="5">
    <source>
        <dbReference type="ARBA" id="ARBA00023242"/>
    </source>
</evidence>
<evidence type="ECO:0000256" key="1">
    <source>
        <dbReference type="ARBA" id="ARBA00004123"/>
    </source>
</evidence>
<feature type="compositionally biased region" description="Basic and acidic residues" evidence="7">
    <location>
        <begin position="621"/>
        <end position="640"/>
    </location>
</feature>
<dbReference type="PANTHER" id="PTHR16288">
    <property type="entry name" value="WD40 REPEAT PROTEIN 4"/>
    <property type="match status" value="1"/>
</dbReference>
<feature type="compositionally biased region" description="Pro residues" evidence="7">
    <location>
        <begin position="449"/>
        <end position="458"/>
    </location>
</feature>
<evidence type="ECO:0000313" key="9">
    <source>
        <dbReference type="EMBL" id="KAJ4455635.1"/>
    </source>
</evidence>
<dbReference type="SMART" id="SM00320">
    <property type="entry name" value="WD40"/>
    <property type="match status" value="3"/>
</dbReference>
<feature type="compositionally biased region" description="Basic and acidic residues" evidence="7">
    <location>
        <begin position="577"/>
        <end position="588"/>
    </location>
</feature>
<keyword evidence="5" id="KW-0539">Nucleus</keyword>
<evidence type="ECO:0000256" key="2">
    <source>
        <dbReference type="ARBA" id="ARBA00022574"/>
    </source>
</evidence>
<evidence type="ECO:0000256" key="8">
    <source>
        <dbReference type="SAM" id="Phobius"/>
    </source>
</evidence>
<dbReference type="EMBL" id="JAPMOS010000099">
    <property type="protein sequence ID" value="KAJ4455635.1"/>
    <property type="molecule type" value="Genomic_DNA"/>
</dbReference>
<feature type="transmembrane region" description="Helical" evidence="8">
    <location>
        <begin position="214"/>
        <end position="240"/>
    </location>
</feature>
<dbReference type="InterPro" id="IPR001680">
    <property type="entry name" value="WD40_rpt"/>
</dbReference>
<dbReference type="Pfam" id="PF00400">
    <property type="entry name" value="WD40"/>
    <property type="match status" value="3"/>
</dbReference>
<keyword evidence="4" id="KW-0677">Repeat</keyword>
<feature type="region of interest" description="Disordered" evidence="7">
    <location>
        <begin position="391"/>
        <end position="418"/>
    </location>
</feature>
<evidence type="ECO:0000256" key="3">
    <source>
        <dbReference type="ARBA" id="ARBA00022694"/>
    </source>
</evidence>
<comment type="subcellular location">
    <subcellularLocation>
        <location evidence="1">Nucleus</location>
    </subcellularLocation>
</comment>
<dbReference type="SUPFAM" id="SSF50978">
    <property type="entry name" value="WD40 repeat-like"/>
    <property type="match status" value="1"/>
</dbReference>
<reference evidence="9" key="1">
    <citation type="journal article" date="2022" name="bioRxiv">
        <title>Genomics of Preaxostyla Flagellates Illuminates Evolutionary Transitions and the Path Towards Mitochondrial Loss.</title>
        <authorList>
            <person name="Novak L.V.F."/>
            <person name="Treitli S.C."/>
            <person name="Pyrih J."/>
            <person name="Halakuc P."/>
            <person name="Pipaliya S.V."/>
            <person name="Vacek V."/>
            <person name="Brzon O."/>
            <person name="Soukal P."/>
            <person name="Eme L."/>
            <person name="Dacks J.B."/>
            <person name="Karnkowska A."/>
            <person name="Elias M."/>
            <person name="Hampl V."/>
        </authorList>
    </citation>
    <scope>NUCLEOTIDE SEQUENCE</scope>
    <source>
        <strain evidence="9">RCP-MX</strain>
    </source>
</reference>
<evidence type="ECO:0000256" key="6">
    <source>
        <dbReference type="PROSITE-ProRule" id="PRU00221"/>
    </source>
</evidence>
<sequence>MPRYPVLVLSFAPDGSKVAFSVKNKVFVYDFGTRKFVNIPNSGHESTITSVSWSPDGHFLATCADEKQICVYTAMSGFTSQLRRSGSVPHCGPKRPHNLMQSYRTFSAVRKKISSMVFSSTPAGPALLFSDKLGDVWGCNPTSLTHPFSYLLGHCSSVTQMVLSTDGQYLMTSEKDEKIRVSHFPQCFDIASFCLGHTQSVPPRGGAGWALGAGWVLAGCWLGAGWVLAGCWLGAGWVLAGCWLGAGWVLAGCWLGAGWVLAGCWLGSEAARSCGFRNLFRASRAHTHPACTPHVRLPSPSTRAVTALCLATVALPGGPCEVLVSGSVDGSLRVWHFQSGTCLGLLESASSRSVTEGGILAEAITEQPPPCIACLAVNPLRPDEVAVLREGSDRKHRHLPADPTTATTATPATATTATIPPPMSFAALPPIPLAPGCCPLHMAFAPRPTPAPPAPPVPHVHRDKKEKKAAKKAEAERIAAEGPAPPPPAEPPCLGELWVTAEQTGTDDDARVPLLCVFRARELPTGAVCYETSQERVTALITTLTVAAPDQATVAALQDAHRLSRYRKFFNSIRNQKQKEEEGEDSKAERKRQKQQKKEQKRKQREAAGRKRLLAAQAEGEEAKRSRAEEQEKEEKEKAASEGSGSDSSSDDGEGDDGETGMAVEKQR</sequence>
<feature type="transmembrane region" description="Helical" evidence="8">
    <location>
        <begin position="246"/>
        <end position="267"/>
    </location>
</feature>
<keyword evidence="8" id="KW-1133">Transmembrane helix</keyword>
<keyword evidence="8" id="KW-0472">Membrane</keyword>
<dbReference type="InterPro" id="IPR028884">
    <property type="entry name" value="Trm82"/>
</dbReference>
<keyword evidence="10" id="KW-1185">Reference proteome</keyword>
<gene>
    <name evidence="9" type="ORF">PAPYR_9392</name>
</gene>
<keyword evidence="8" id="KW-0812">Transmembrane</keyword>
<dbReference type="PANTHER" id="PTHR16288:SF0">
    <property type="entry name" value="TRNA (GUANINE-N(7)-)-METHYLTRANSFERASE NON-CATALYTIC SUBUNIT WDR4"/>
    <property type="match status" value="1"/>
</dbReference>
<feature type="compositionally biased region" description="Basic residues" evidence="7">
    <location>
        <begin position="459"/>
        <end position="470"/>
    </location>
</feature>
<proteinExistence type="predicted"/>
<comment type="caution">
    <text evidence="9">The sequence shown here is derived from an EMBL/GenBank/DDBJ whole genome shotgun (WGS) entry which is preliminary data.</text>
</comment>
<keyword evidence="3" id="KW-0819">tRNA processing</keyword>
<feature type="repeat" description="WD" evidence="6">
    <location>
        <begin position="323"/>
        <end position="345"/>
    </location>
</feature>
<feature type="compositionally biased region" description="Basic residues" evidence="7">
    <location>
        <begin position="589"/>
        <end position="604"/>
    </location>
</feature>